<comment type="caution">
    <text evidence="1">The sequence shown here is derived from an EMBL/GenBank/DDBJ whole genome shotgun (WGS) entry which is preliminary data.</text>
</comment>
<proteinExistence type="predicted"/>
<accession>X1CSF0</accession>
<gene>
    <name evidence="1" type="ORF">S01H4_52268</name>
</gene>
<evidence type="ECO:0000313" key="1">
    <source>
        <dbReference type="EMBL" id="GAH11381.1"/>
    </source>
</evidence>
<sequence length="186" mass="21858">FKNKRKWTYNPAKDKSVKKWIETNVYPFVYEDISNKLPNDIISFFEGNDDVFTYRDGARNKTLINDDVLNEYRHHLDFKPWYGEEIGRFSEMFNLKNFKGDDPIVIKHGDNDYSLFVISDVPLSFKASRNPGKIDDKFNKISGDNIFKRFQSRSKAKEGRVKWNNNQNDLSKLVLAILEVEMSARS</sequence>
<organism evidence="1">
    <name type="scientific">marine sediment metagenome</name>
    <dbReference type="NCBI Taxonomy" id="412755"/>
    <lineage>
        <taxon>unclassified sequences</taxon>
        <taxon>metagenomes</taxon>
        <taxon>ecological metagenomes</taxon>
    </lineage>
</organism>
<feature type="non-terminal residue" evidence="1">
    <location>
        <position position="1"/>
    </location>
</feature>
<dbReference type="AlphaFoldDB" id="X1CSF0"/>
<protein>
    <submittedName>
        <fullName evidence="1">Uncharacterized protein</fullName>
    </submittedName>
</protein>
<name>X1CSF0_9ZZZZ</name>
<reference evidence="1" key="1">
    <citation type="journal article" date="2014" name="Front. Microbiol.">
        <title>High frequency of phylogenetically diverse reductive dehalogenase-homologous genes in deep subseafloor sedimentary metagenomes.</title>
        <authorList>
            <person name="Kawai M."/>
            <person name="Futagami T."/>
            <person name="Toyoda A."/>
            <person name="Takaki Y."/>
            <person name="Nishi S."/>
            <person name="Hori S."/>
            <person name="Arai W."/>
            <person name="Tsubouchi T."/>
            <person name="Morono Y."/>
            <person name="Uchiyama I."/>
            <person name="Ito T."/>
            <person name="Fujiyama A."/>
            <person name="Inagaki F."/>
            <person name="Takami H."/>
        </authorList>
    </citation>
    <scope>NUCLEOTIDE SEQUENCE</scope>
    <source>
        <strain evidence="1">Expedition CK06-06</strain>
    </source>
</reference>
<dbReference type="EMBL" id="BART01029843">
    <property type="protein sequence ID" value="GAH11381.1"/>
    <property type="molecule type" value="Genomic_DNA"/>
</dbReference>